<evidence type="ECO:0000256" key="2">
    <source>
        <dbReference type="ARBA" id="ARBA00004496"/>
    </source>
</evidence>
<evidence type="ECO:0000256" key="6">
    <source>
        <dbReference type="ARBA" id="ARBA00023186"/>
    </source>
</evidence>
<protein>
    <recommendedName>
        <fullName evidence="10">Peptidyl-prolyl cis-trans isomerase</fullName>
        <ecNumber evidence="10">5.2.1.8</ecNumber>
    </recommendedName>
</protein>
<dbReference type="Proteomes" id="UP000501726">
    <property type="component" value="Chromosome"/>
</dbReference>
<dbReference type="GO" id="GO:0003755">
    <property type="term" value="F:peptidyl-prolyl cis-trans isomerase activity"/>
    <property type="evidence" value="ECO:0007669"/>
    <property type="project" value="UniProtKB-UniRule"/>
</dbReference>
<comment type="subcellular location">
    <subcellularLocation>
        <location evidence="2">Cytoplasm</location>
    </subcellularLocation>
</comment>
<organism evidence="12 13">
    <name type="scientific">Thiosulfatimonas sediminis</name>
    <dbReference type="NCBI Taxonomy" id="2675054"/>
    <lineage>
        <taxon>Bacteria</taxon>
        <taxon>Pseudomonadati</taxon>
        <taxon>Pseudomonadota</taxon>
        <taxon>Gammaproteobacteria</taxon>
        <taxon>Thiotrichales</taxon>
        <taxon>Piscirickettsiaceae</taxon>
        <taxon>Thiosulfatimonas</taxon>
    </lineage>
</organism>
<dbReference type="PANTHER" id="PTHR47861:SF3">
    <property type="entry name" value="FKBP-TYPE PEPTIDYL-PROLYL CIS-TRANS ISOMERASE SLYD"/>
    <property type="match status" value="1"/>
</dbReference>
<name>A0A6F8PUU4_9GAMM</name>
<evidence type="ECO:0000256" key="5">
    <source>
        <dbReference type="ARBA" id="ARBA00023110"/>
    </source>
</evidence>
<evidence type="ECO:0000256" key="7">
    <source>
        <dbReference type="ARBA" id="ARBA00023235"/>
    </source>
</evidence>
<evidence type="ECO:0000313" key="13">
    <source>
        <dbReference type="Proteomes" id="UP000501726"/>
    </source>
</evidence>
<sequence>MKIKKGSRVSFHYELRDEEGNLIDSTFDIEPVIYIQGEGEIIPGLEEFLEGEEPGFEAKLTLPPEKAYGLVDEDLIVFAGPDNFDDNVEIEVGSAVETEDPDGTTVLFRIIDVTEDKVYLDGNHPLAGKTLHYKVEVLEVH</sequence>
<dbReference type="RefSeq" id="WP_173271750.1">
    <property type="nucleotide sequence ID" value="NZ_AP021889.1"/>
</dbReference>
<dbReference type="SUPFAM" id="SSF54534">
    <property type="entry name" value="FKBP-like"/>
    <property type="match status" value="1"/>
</dbReference>
<reference evidence="13" key="1">
    <citation type="submission" date="2019-11" db="EMBL/GenBank/DDBJ databases">
        <title>Isolation and characterization of two novel species in the genus Thiomicrorhabdus.</title>
        <authorList>
            <person name="Mochizuki J."/>
            <person name="Kojima H."/>
            <person name="Fukui M."/>
        </authorList>
    </citation>
    <scope>NUCLEOTIDE SEQUENCE [LARGE SCALE GENOMIC DNA]</scope>
    <source>
        <strain evidence="13">aks77</strain>
    </source>
</reference>
<accession>A0A6F8PUU4</accession>
<keyword evidence="4" id="KW-0963">Cytoplasm</keyword>
<evidence type="ECO:0000256" key="8">
    <source>
        <dbReference type="ARBA" id="ARBA00037071"/>
    </source>
</evidence>
<evidence type="ECO:0000256" key="9">
    <source>
        <dbReference type="PROSITE-ProRule" id="PRU00277"/>
    </source>
</evidence>
<evidence type="ECO:0000256" key="1">
    <source>
        <dbReference type="ARBA" id="ARBA00000971"/>
    </source>
</evidence>
<dbReference type="EC" id="5.2.1.8" evidence="10"/>
<dbReference type="PROSITE" id="PS50059">
    <property type="entry name" value="FKBP_PPIASE"/>
    <property type="match status" value="1"/>
</dbReference>
<evidence type="ECO:0000313" key="12">
    <source>
        <dbReference type="EMBL" id="BBP45750.1"/>
    </source>
</evidence>
<evidence type="ECO:0000256" key="4">
    <source>
        <dbReference type="ARBA" id="ARBA00022490"/>
    </source>
</evidence>
<dbReference type="KEGG" id="tse:THMIRHAS_11230"/>
<dbReference type="Gene3D" id="3.10.50.40">
    <property type="match status" value="1"/>
</dbReference>
<dbReference type="EMBL" id="AP021889">
    <property type="protein sequence ID" value="BBP45750.1"/>
    <property type="molecule type" value="Genomic_DNA"/>
</dbReference>
<comment type="similarity">
    <text evidence="3 10">Belongs to the FKBP-type PPIase family.</text>
</comment>
<evidence type="ECO:0000256" key="10">
    <source>
        <dbReference type="RuleBase" id="RU003915"/>
    </source>
</evidence>
<feature type="domain" description="PPIase FKBP-type" evidence="11">
    <location>
        <begin position="6"/>
        <end position="96"/>
    </location>
</feature>
<evidence type="ECO:0000259" key="11">
    <source>
        <dbReference type="PROSITE" id="PS50059"/>
    </source>
</evidence>
<dbReference type="InterPro" id="IPR046357">
    <property type="entry name" value="PPIase_dom_sf"/>
</dbReference>
<dbReference type="AlphaFoldDB" id="A0A6F8PUU4"/>
<dbReference type="InterPro" id="IPR001179">
    <property type="entry name" value="PPIase_FKBP_dom"/>
</dbReference>
<dbReference type="PANTHER" id="PTHR47861">
    <property type="entry name" value="FKBP-TYPE PEPTIDYL-PROLYL CIS-TRANS ISOMERASE SLYD"/>
    <property type="match status" value="1"/>
</dbReference>
<gene>
    <name evidence="12" type="ORF">THMIRHAS_11230</name>
</gene>
<proteinExistence type="inferred from homology"/>
<dbReference type="Pfam" id="PF00254">
    <property type="entry name" value="FKBP_C"/>
    <property type="match status" value="1"/>
</dbReference>
<keyword evidence="6" id="KW-0143">Chaperone</keyword>
<comment type="function">
    <text evidence="8">Also involved in hydrogenase metallocenter assembly, probably by participating in the nickel insertion step. This function in hydrogenase biosynthesis requires chaperone activity and the presence of the metal-binding domain, but not PPIase activity.</text>
</comment>
<keyword evidence="7 9" id="KW-0413">Isomerase</keyword>
<comment type="catalytic activity">
    <reaction evidence="1 9 10">
        <text>[protein]-peptidylproline (omega=180) = [protein]-peptidylproline (omega=0)</text>
        <dbReference type="Rhea" id="RHEA:16237"/>
        <dbReference type="Rhea" id="RHEA-COMP:10747"/>
        <dbReference type="Rhea" id="RHEA-COMP:10748"/>
        <dbReference type="ChEBI" id="CHEBI:83833"/>
        <dbReference type="ChEBI" id="CHEBI:83834"/>
        <dbReference type="EC" id="5.2.1.8"/>
    </reaction>
</comment>
<keyword evidence="5 9" id="KW-0697">Rotamase</keyword>
<dbReference type="GO" id="GO:0005737">
    <property type="term" value="C:cytoplasm"/>
    <property type="evidence" value="ECO:0007669"/>
    <property type="project" value="UniProtKB-SubCell"/>
</dbReference>
<keyword evidence="13" id="KW-1185">Reference proteome</keyword>
<evidence type="ECO:0000256" key="3">
    <source>
        <dbReference type="ARBA" id="ARBA00006577"/>
    </source>
</evidence>
<dbReference type="GO" id="GO:0042026">
    <property type="term" value="P:protein refolding"/>
    <property type="evidence" value="ECO:0007669"/>
    <property type="project" value="UniProtKB-ARBA"/>
</dbReference>